<organism evidence="4 5">
    <name type="scientific">Lactobacillus pasteurii DSM 23907 = CRBIP 24.76</name>
    <dbReference type="NCBI Taxonomy" id="1423790"/>
    <lineage>
        <taxon>Bacteria</taxon>
        <taxon>Bacillati</taxon>
        <taxon>Bacillota</taxon>
        <taxon>Bacilli</taxon>
        <taxon>Lactobacillales</taxon>
        <taxon>Lactobacillaceae</taxon>
        <taxon>Lactobacillus</taxon>
    </lineage>
</organism>
<comment type="caution">
    <text evidence="4">The sequence shown here is derived from an EMBL/GenBank/DDBJ whole genome shotgun (WGS) entry which is preliminary data.</text>
</comment>
<evidence type="ECO:0000313" key="4">
    <source>
        <dbReference type="EMBL" id="CCI86085.1"/>
    </source>
</evidence>
<dbReference type="InterPro" id="IPR017853">
    <property type="entry name" value="GH"/>
</dbReference>
<accession>I7JZ79</accession>
<dbReference type="InterPro" id="IPR032091">
    <property type="entry name" value="Malt_amylase-like_C"/>
</dbReference>
<feature type="domain" description="Maltogenic amylase-like C-terminal" evidence="3">
    <location>
        <begin position="152"/>
        <end position="219"/>
    </location>
</feature>
<evidence type="ECO:0000259" key="3">
    <source>
        <dbReference type="Pfam" id="PF16657"/>
    </source>
</evidence>
<dbReference type="SUPFAM" id="SSF51445">
    <property type="entry name" value="(Trans)glycosidases"/>
    <property type="match status" value="1"/>
</dbReference>
<gene>
    <name evidence="4" type="ORF">BN53_08470</name>
</gene>
<dbReference type="PANTHER" id="PTHR10357">
    <property type="entry name" value="ALPHA-AMYLASE FAMILY MEMBER"/>
    <property type="match status" value="1"/>
</dbReference>
<dbReference type="PANTHER" id="PTHR10357:SF217">
    <property type="entry name" value="TREHALOSE-6-PHOSPHATE HYDROLASE"/>
    <property type="match status" value="1"/>
</dbReference>
<keyword evidence="5" id="KW-1185">Reference proteome</keyword>
<protein>
    <submittedName>
        <fullName evidence="4">Alpha,alpha-phosphotrehalase</fullName>
    </submittedName>
</protein>
<dbReference type="EMBL" id="CAKD01000029">
    <property type="protein sequence ID" value="CCI86085.1"/>
    <property type="molecule type" value="Genomic_DNA"/>
</dbReference>
<dbReference type="RefSeq" id="WP_009560653.1">
    <property type="nucleotide sequence ID" value="NZ_AYZN01000008.1"/>
</dbReference>
<dbReference type="Proteomes" id="UP000009311">
    <property type="component" value="Unassembled WGS sequence"/>
</dbReference>
<dbReference type="InterPro" id="IPR006047">
    <property type="entry name" value="GH13_cat_dom"/>
</dbReference>
<sequence length="227" mass="25981">MALNRFGDPGKYRVQSAQMLATTMHLLRGTPYIYMGEEIGMINPDYQSIDDYDDVEAKNAYQSLLDAGKSKEEAFAIVKYKARDNSRTPMHWNSERYAGFSQVKPWLMPTDQDRINVEKELAQGQIFNYYQKLIALRKNSDLIAQGHVEPLFKDDQQVLAYRRFLPGQSQSLLVFNNFSKDEASLDLDKYQGKSCQVLISNYQSDLTTLPADLKLAPYQSLAVLINE</sequence>
<dbReference type="InterPro" id="IPR013780">
    <property type="entry name" value="Glyco_hydro_b"/>
</dbReference>
<dbReference type="STRING" id="1423790.BN53_08470"/>
<feature type="domain" description="Glycosyl hydrolase family 13 catalytic" evidence="2">
    <location>
        <begin position="4"/>
        <end position="146"/>
    </location>
</feature>
<dbReference type="Pfam" id="PF00128">
    <property type="entry name" value="Alpha-amylase"/>
    <property type="match status" value="1"/>
</dbReference>
<evidence type="ECO:0000313" key="5">
    <source>
        <dbReference type="Proteomes" id="UP000009311"/>
    </source>
</evidence>
<evidence type="ECO:0000256" key="1">
    <source>
        <dbReference type="ARBA" id="ARBA00008061"/>
    </source>
</evidence>
<dbReference type="GO" id="GO:0004556">
    <property type="term" value="F:alpha-amylase activity"/>
    <property type="evidence" value="ECO:0007669"/>
    <property type="project" value="TreeGrafter"/>
</dbReference>
<comment type="similarity">
    <text evidence="1">Belongs to the glycosyl hydrolase 13 family.</text>
</comment>
<name>I7JZ79_9LACO</name>
<evidence type="ECO:0000259" key="2">
    <source>
        <dbReference type="Pfam" id="PF00128"/>
    </source>
</evidence>
<dbReference type="Gene3D" id="3.20.20.80">
    <property type="entry name" value="Glycosidases"/>
    <property type="match status" value="1"/>
</dbReference>
<proteinExistence type="inferred from homology"/>
<dbReference type="Gene3D" id="2.60.40.1180">
    <property type="entry name" value="Golgi alpha-mannosidase II"/>
    <property type="match status" value="1"/>
</dbReference>
<dbReference type="Pfam" id="PF16657">
    <property type="entry name" value="Malt_amylase_C"/>
    <property type="match status" value="1"/>
</dbReference>
<dbReference type="AlphaFoldDB" id="I7JZ79"/>
<dbReference type="GO" id="GO:0009313">
    <property type="term" value="P:oligosaccharide catabolic process"/>
    <property type="evidence" value="ECO:0007669"/>
    <property type="project" value="TreeGrafter"/>
</dbReference>
<dbReference type="eggNOG" id="COG0366">
    <property type="taxonomic scope" value="Bacteria"/>
</dbReference>
<reference evidence="4 5" key="1">
    <citation type="submission" date="2012-06" db="EMBL/GenBank/DDBJ databases">
        <title>Draft Genome Sequence of Lactobacillus pasteurii CRBIP 24.76T.</title>
        <authorList>
            <person name="Cousin S."/>
            <person name="Bouchier C."/>
            <person name="Loux V."/>
            <person name="Ma L."/>
            <person name="Creno S."/>
            <person name="Bizet C."/>
            <person name="Clermont D."/>
        </authorList>
    </citation>
    <scope>NUCLEOTIDE SEQUENCE [LARGE SCALE GENOMIC DNA]</scope>
    <source>
        <strain evidence="5">CRBIP 24.76T</strain>
    </source>
</reference>
<dbReference type="SUPFAM" id="SSF51011">
    <property type="entry name" value="Glycosyl hydrolase domain"/>
    <property type="match status" value="1"/>
</dbReference>
<dbReference type="PATRIC" id="fig|1423790.3.peg.1731"/>